<organism evidence="1 2">
    <name type="scientific">Oryza meyeriana var. granulata</name>
    <dbReference type="NCBI Taxonomy" id="110450"/>
    <lineage>
        <taxon>Eukaryota</taxon>
        <taxon>Viridiplantae</taxon>
        <taxon>Streptophyta</taxon>
        <taxon>Embryophyta</taxon>
        <taxon>Tracheophyta</taxon>
        <taxon>Spermatophyta</taxon>
        <taxon>Magnoliopsida</taxon>
        <taxon>Liliopsida</taxon>
        <taxon>Poales</taxon>
        <taxon>Poaceae</taxon>
        <taxon>BOP clade</taxon>
        <taxon>Oryzoideae</taxon>
        <taxon>Oryzeae</taxon>
        <taxon>Oryzinae</taxon>
        <taxon>Oryza</taxon>
        <taxon>Oryza meyeriana</taxon>
    </lineage>
</organism>
<dbReference type="AlphaFoldDB" id="A0A6G1C226"/>
<comment type="caution">
    <text evidence="1">The sequence shown here is derived from an EMBL/GenBank/DDBJ whole genome shotgun (WGS) entry which is preliminary data.</text>
</comment>
<evidence type="ECO:0000313" key="1">
    <source>
        <dbReference type="EMBL" id="KAF0893924.1"/>
    </source>
</evidence>
<gene>
    <name evidence="1" type="ORF">E2562_031846</name>
</gene>
<keyword evidence="2" id="KW-1185">Reference proteome</keyword>
<evidence type="ECO:0000313" key="2">
    <source>
        <dbReference type="Proteomes" id="UP000479710"/>
    </source>
</evidence>
<protein>
    <submittedName>
        <fullName evidence="1">Uncharacterized protein</fullName>
    </submittedName>
</protein>
<accession>A0A6G1C226</accession>
<sequence>MGGDGGRQQPRPRNLALIPRCHTLQSSDWARKNVELTRGWQRNEGAVRLAAPTPWRGTE</sequence>
<dbReference type="Proteomes" id="UP000479710">
    <property type="component" value="Unassembled WGS sequence"/>
</dbReference>
<name>A0A6G1C226_9ORYZ</name>
<reference evidence="1 2" key="1">
    <citation type="submission" date="2019-11" db="EMBL/GenBank/DDBJ databases">
        <title>Whole genome sequence of Oryza granulata.</title>
        <authorList>
            <person name="Li W."/>
        </authorList>
    </citation>
    <scope>NUCLEOTIDE SEQUENCE [LARGE SCALE GENOMIC DNA]</scope>
    <source>
        <strain evidence="2">cv. Menghai</strain>
        <tissue evidence="1">Leaf</tissue>
    </source>
</reference>
<dbReference type="EMBL" id="SPHZ02000011">
    <property type="protein sequence ID" value="KAF0893924.1"/>
    <property type="molecule type" value="Genomic_DNA"/>
</dbReference>
<proteinExistence type="predicted"/>